<sequence>MHDGHSKLHHWLSQHRMACFALMTASFVLFGCLSLDLVKLVSANASLLGTHGWQALQDGGLQQLLELWLSAFAAIAAYLVFKLCEHVLVHGLSYRRR</sequence>
<keyword evidence="3" id="KW-1185">Reference proteome</keyword>
<name>A0AA95NHS4_9BURK</name>
<gene>
    <name evidence="2" type="ORF">PFX98_03365</name>
</gene>
<feature type="transmembrane region" description="Helical" evidence="1">
    <location>
        <begin position="67"/>
        <end position="89"/>
    </location>
</feature>
<dbReference type="KEGG" id="pais:PFX98_03365"/>
<dbReference type="Proteomes" id="UP001177769">
    <property type="component" value="Chromosome"/>
</dbReference>
<reference evidence="2" key="1">
    <citation type="submission" date="2023-01" db="EMBL/GenBank/DDBJ databases">
        <title>Whole genome sequence of Paucibacter sp. S2-9 isolated from pond sediment.</title>
        <authorList>
            <person name="Jung J.Y."/>
        </authorList>
    </citation>
    <scope>NUCLEOTIDE SEQUENCE</scope>
    <source>
        <strain evidence="2">S2-9</strain>
    </source>
</reference>
<dbReference type="AlphaFoldDB" id="A0AA95NHS4"/>
<dbReference type="RefSeq" id="WP_285233764.1">
    <property type="nucleotide sequence ID" value="NZ_CP116346.1"/>
</dbReference>
<keyword evidence="1" id="KW-0472">Membrane</keyword>
<evidence type="ECO:0000256" key="1">
    <source>
        <dbReference type="SAM" id="Phobius"/>
    </source>
</evidence>
<proteinExistence type="predicted"/>
<organism evidence="2 3">
    <name type="scientific">Paucibacter sediminis</name>
    <dbReference type="NCBI Taxonomy" id="3019553"/>
    <lineage>
        <taxon>Bacteria</taxon>
        <taxon>Pseudomonadati</taxon>
        <taxon>Pseudomonadota</taxon>
        <taxon>Betaproteobacteria</taxon>
        <taxon>Burkholderiales</taxon>
        <taxon>Sphaerotilaceae</taxon>
        <taxon>Roseateles</taxon>
    </lineage>
</organism>
<keyword evidence="1" id="KW-1133">Transmembrane helix</keyword>
<dbReference type="EMBL" id="CP116346">
    <property type="protein sequence ID" value="WIT12663.1"/>
    <property type="molecule type" value="Genomic_DNA"/>
</dbReference>
<protein>
    <submittedName>
        <fullName evidence="2">Uncharacterized protein</fullName>
    </submittedName>
</protein>
<evidence type="ECO:0000313" key="2">
    <source>
        <dbReference type="EMBL" id="WIT12663.1"/>
    </source>
</evidence>
<evidence type="ECO:0000313" key="3">
    <source>
        <dbReference type="Proteomes" id="UP001177769"/>
    </source>
</evidence>
<keyword evidence="1" id="KW-0812">Transmembrane</keyword>
<accession>A0AA95NHS4</accession>
<dbReference type="PROSITE" id="PS51257">
    <property type="entry name" value="PROKAR_LIPOPROTEIN"/>
    <property type="match status" value="1"/>
</dbReference>